<keyword evidence="1" id="KW-0812">Transmembrane</keyword>
<keyword evidence="1" id="KW-1133">Transmembrane helix</keyword>
<proteinExistence type="predicted"/>
<gene>
    <name evidence="2" type="ORF">HB776_16965</name>
</gene>
<evidence type="ECO:0000313" key="3">
    <source>
        <dbReference type="Proteomes" id="UP000515291"/>
    </source>
</evidence>
<dbReference type="EMBL" id="CP050292">
    <property type="protein sequence ID" value="QND72738.1"/>
    <property type="molecule type" value="Genomic_DNA"/>
</dbReference>
<dbReference type="KEGG" id="trb:HB776_16965"/>
<accession>A0A7G6U156</accession>
<evidence type="ECO:0000256" key="1">
    <source>
        <dbReference type="SAM" id="Phobius"/>
    </source>
</evidence>
<dbReference type="RefSeq" id="WP_184511646.1">
    <property type="nucleotide sequence ID" value="NZ_CP050292.1"/>
</dbReference>
<protein>
    <recommendedName>
        <fullName evidence="4">PhnA-like protein</fullName>
    </recommendedName>
</protein>
<dbReference type="AlphaFoldDB" id="A0A7G6U156"/>
<feature type="transmembrane region" description="Helical" evidence="1">
    <location>
        <begin position="236"/>
        <end position="259"/>
    </location>
</feature>
<name>A0A7G6U156_9BRAD</name>
<sequence length="287" mass="29379">MVKSIEPAAASIEVPSRYLSWTPVILGALIATALSSILLAFGVTIGLGVSSTAPTWRDASAALWILSGLYLILQAALSFGVGGYIAGRTNVGLAALDTAEIEQRDGLHGLAAWALAVVLGVALAAFIGSATLTRPNSNGSSARTSAAEPLLSYEIDRLFRPLRRAANVDLLQERAEAGRILLTSSSHSGMSSEDRSYLAQLVAANTGLAGAEAEKRVDAAIATSQASIAKSRRSSVILAFSVAAAILLGAVIAVAAASVGGSHRDGAAMPHWMGARGSGAAYRREVA</sequence>
<evidence type="ECO:0000313" key="2">
    <source>
        <dbReference type="EMBL" id="QND72738.1"/>
    </source>
</evidence>
<evidence type="ECO:0008006" key="4">
    <source>
        <dbReference type="Google" id="ProtNLM"/>
    </source>
</evidence>
<dbReference type="Proteomes" id="UP000515291">
    <property type="component" value="Chromosome"/>
</dbReference>
<feature type="transmembrane region" description="Helical" evidence="1">
    <location>
        <begin position="61"/>
        <end position="86"/>
    </location>
</feature>
<feature type="transmembrane region" description="Helical" evidence="1">
    <location>
        <begin position="24"/>
        <end position="49"/>
    </location>
</feature>
<feature type="transmembrane region" description="Helical" evidence="1">
    <location>
        <begin position="106"/>
        <end position="127"/>
    </location>
</feature>
<keyword evidence="1" id="KW-0472">Membrane</keyword>
<reference evidence="3" key="1">
    <citation type="journal article" date="2020" name="Mol. Plant Microbe">
        <title>Rhizobial microsymbionts of the narrowly endemic Oxytropis species growing in Kamchatka are characterized by significant genetic diversity and possess a set of genes that are associated with T3SS and T6SS secretion systems and can affect the development of symbiosis.</title>
        <authorList>
            <person name="Safronova V."/>
            <person name="Guro P."/>
            <person name="Sazanova A."/>
            <person name="Kuznetsova I."/>
            <person name="Belimov A."/>
            <person name="Yakubov V."/>
            <person name="Chirak E."/>
            <person name="Afonin A."/>
            <person name="Gogolev Y."/>
            <person name="Andronov E."/>
            <person name="Tikhonovich I."/>
        </authorList>
    </citation>
    <scope>NUCLEOTIDE SEQUENCE [LARGE SCALE GENOMIC DNA]</scope>
    <source>
        <strain evidence="3">581</strain>
    </source>
</reference>
<organism evidence="2 3">
    <name type="scientific">Tardiphaga robiniae</name>
    <dbReference type="NCBI Taxonomy" id="943830"/>
    <lineage>
        <taxon>Bacteria</taxon>
        <taxon>Pseudomonadati</taxon>
        <taxon>Pseudomonadota</taxon>
        <taxon>Alphaproteobacteria</taxon>
        <taxon>Hyphomicrobiales</taxon>
        <taxon>Nitrobacteraceae</taxon>
        <taxon>Tardiphaga</taxon>
    </lineage>
</organism>